<evidence type="ECO:0000256" key="1">
    <source>
        <dbReference type="ARBA" id="ARBA00004123"/>
    </source>
</evidence>
<evidence type="ECO:0000256" key="11">
    <source>
        <dbReference type="SAM" id="MobiDB-lite"/>
    </source>
</evidence>
<proteinExistence type="inferred from homology"/>
<evidence type="ECO:0000256" key="5">
    <source>
        <dbReference type="ARBA" id="ARBA00022853"/>
    </source>
</evidence>
<reference evidence="13" key="1">
    <citation type="submission" date="2022-07" db="EMBL/GenBank/DDBJ databases">
        <title>Genome Sequence of Leucocoprinus birnbaumii.</title>
        <authorList>
            <person name="Buettner E."/>
        </authorList>
    </citation>
    <scope>NUCLEOTIDE SEQUENCE</scope>
    <source>
        <strain evidence="13">VT141</strain>
    </source>
</reference>
<keyword evidence="8" id="KW-0804">Transcription</keyword>
<evidence type="ECO:0000256" key="8">
    <source>
        <dbReference type="ARBA" id="ARBA00023163"/>
    </source>
</evidence>
<evidence type="ECO:0000313" key="13">
    <source>
        <dbReference type="EMBL" id="KAJ3558139.1"/>
    </source>
</evidence>
<feature type="domain" description="Histone deacetylase" evidence="12">
    <location>
        <begin position="367"/>
        <end position="656"/>
    </location>
</feature>
<keyword evidence="14" id="KW-1185">Reference proteome</keyword>
<sequence length="921" mass="101301">MPPLPRTPSQIVWLITGGSSGFGLELTKQVLKGGGKVAATYRPSAGSSIPPTLSSLQSSLSTSQTSNLLLLECDVSSSSQISAAFTATLSSFGRIDVVFNGAAWAILGEIEGTPEDEARRMFDVNFWGMCNVSREAVKVFREVNGTEAAGGRIGGRLLNVSSRSGVVPSAGIGYYCASKHALEGFTEALAKEMDPAWNIQITILEPGPFRTRAHADNTATFPVHPAYASNTSLASRQLRHWFADKSGVTGDPVLAAERIYRFAMGYPIHNSDSHKDDGVEADTMPLRLQLGDGSWSGIKATLEKRVEEMKAVEAMARSRVEFRVLRSLECQGPNGSKWSSLPITMSKRKVAYYYDPDVGSYTYGLGHPMKPHRIRVTHDLVAAYDMLPKMHVLRPKRASPEMLTAFHTDEYVHFLTRVSPETAEELTYHGTRFLVGDDNPAFEGLFEFCSISAGGSICAAQRIASGAADIAINWAGGLHHAKKREASGFCYINDIVLGILELLRSYPRVLYIDIDCHHGDGVEEAFYTNDRVMTCSFHKFGEYFPGTGTQEDKGRGKGRGYAINVPLKDGVTDESFRSVFEPVIAKILDVFQPSAVVLQCGADSLSGDKLGCFNLTMKGHAHCVQFLRQQNIPLILLGGGGYTVKNVARLWTYETACALGIENDIEPSLPWNEYFEWFAPRYRLEVVGNNMDDLNMKDGSLDRVRVTALEQLQEIAHAPSVQMHDVPKESVGHHLGFMKDEEGWDELDERLAQHARYVYTLQESSSASEDEDEDSWESDDSSNSQVRRTRSRSKPSTSANTNANGNATTNGSSIANGTSRKRMSLITNRYFDVPAHENGFSHYDCGAPLGKNTKRRFFNWDEVMMMNGNGGVTMRDAFSPLAKTLNLSGLMERGGANGRDKENETVDDDWDDNNSSMAVDS</sequence>
<name>A0AAD5VIN6_9AGAR</name>
<comment type="similarity">
    <text evidence="10">Belongs to the histone deacetylase family. HD Type 1 subfamily.</text>
</comment>
<dbReference type="EMBL" id="JANIEX010001419">
    <property type="protein sequence ID" value="KAJ3558139.1"/>
    <property type="molecule type" value="Genomic_DNA"/>
</dbReference>
<evidence type="ECO:0000256" key="10">
    <source>
        <dbReference type="ARBA" id="ARBA00061569"/>
    </source>
</evidence>
<dbReference type="SUPFAM" id="SSF51735">
    <property type="entry name" value="NAD(P)-binding Rossmann-fold domains"/>
    <property type="match status" value="1"/>
</dbReference>
<dbReference type="SUPFAM" id="SSF52768">
    <property type="entry name" value="Arginase/deacetylase"/>
    <property type="match status" value="1"/>
</dbReference>
<protein>
    <recommendedName>
        <fullName evidence="2">histone deacetylase</fullName>
        <ecNumber evidence="2">3.5.1.98</ecNumber>
    </recommendedName>
</protein>
<keyword evidence="4" id="KW-0378">Hydrolase</keyword>
<evidence type="ECO:0000259" key="12">
    <source>
        <dbReference type="Pfam" id="PF00850"/>
    </source>
</evidence>
<dbReference type="Gene3D" id="3.40.50.720">
    <property type="entry name" value="NAD(P)-binding Rossmann-like Domain"/>
    <property type="match status" value="1"/>
</dbReference>
<evidence type="ECO:0000256" key="9">
    <source>
        <dbReference type="ARBA" id="ARBA00023242"/>
    </source>
</evidence>
<dbReference type="PRINTS" id="PR01271">
    <property type="entry name" value="HISDACETLASE"/>
</dbReference>
<feature type="region of interest" description="Disordered" evidence="11">
    <location>
        <begin position="762"/>
        <end position="819"/>
    </location>
</feature>
<organism evidence="13 14">
    <name type="scientific">Leucocoprinus birnbaumii</name>
    <dbReference type="NCBI Taxonomy" id="56174"/>
    <lineage>
        <taxon>Eukaryota</taxon>
        <taxon>Fungi</taxon>
        <taxon>Dikarya</taxon>
        <taxon>Basidiomycota</taxon>
        <taxon>Agaricomycotina</taxon>
        <taxon>Agaricomycetes</taxon>
        <taxon>Agaricomycetidae</taxon>
        <taxon>Agaricales</taxon>
        <taxon>Agaricineae</taxon>
        <taxon>Agaricaceae</taxon>
        <taxon>Leucocoprinus</taxon>
    </lineage>
</organism>
<keyword evidence="7" id="KW-0805">Transcription regulation</keyword>
<dbReference type="PROSITE" id="PS00061">
    <property type="entry name" value="ADH_SHORT"/>
    <property type="match status" value="1"/>
</dbReference>
<dbReference type="GO" id="GO:0031507">
    <property type="term" value="P:heterochromatin formation"/>
    <property type="evidence" value="ECO:0007669"/>
    <property type="project" value="TreeGrafter"/>
</dbReference>
<dbReference type="Proteomes" id="UP001213000">
    <property type="component" value="Unassembled WGS sequence"/>
</dbReference>
<gene>
    <name evidence="13" type="ORF">NP233_g11568</name>
</gene>
<dbReference type="Pfam" id="PF00850">
    <property type="entry name" value="Hist_deacetyl"/>
    <property type="match status" value="1"/>
</dbReference>
<evidence type="ECO:0000256" key="4">
    <source>
        <dbReference type="ARBA" id="ARBA00022801"/>
    </source>
</evidence>
<dbReference type="PRINTS" id="PR01270">
    <property type="entry name" value="HDASUPER"/>
</dbReference>
<dbReference type="EC" id="3.5.1.98" evidence="2"/>
<evidence type="ECO:0000256" key="7">
    <source>
        <dbReference type="ARBA" id="ARBA00023015"/>
    </source>
</evidence>
<dbReference type="GO" id="GO:0032221">
    <property type="term" value="C:Rpd3S complex"/>
    <property type="evidence" value="ECO:0007669"/>
    <property type="project" value="UniProtKB-ARBA"/>
</dbReference>
<accession>A0AAD5VIN6</accession>
<dbReference type="InterPro" id="IPR003084">
    <property type="entry name" value="HDAC_I/II"/>
</dbReference>
<comment type="caution">
    <text evidence="13">The sequence shown here is derived from an EMBL/GenBank/DDBJ whole genome shotgun (WGS) entry which is preliminary data.</text>
</comment>
<keyword evidence="5" id="KW-0156">Chromatin regulator</keyword>
<dbReference type="GO" id="GO:0070210">
    <property type="term" value="C:Rpd3L-Expanded complex"/>
    <property type="evidence" value="ECO:0007669"/>
    <property type="project" value="TreeGrafter"/>
</dbReference>
<evidence type="ECO:0000256" key="3">
    <source>
        <dbReference type="ARBA" id="ARBA00022491"/>
    </source>
</evidence>
<feature type="compositionally biased region" description="Low complexity" evidence="11">
    <location>
        <begin position="794"/>
        <end position="813"/>
    </location>
</feature>
<dbReference type="Pfam" id="PF00106">
    <property type="entry name" value="adh_short"/>
    <property type="match status" value="1"/>
</dbReference>
<dbReference type="FunFam" id="3.40.800.20:FF:000001">
    <property type="entry name" value="Histone deacetylase"/>
    <property type="match status" value="1"/>
</dbReference>
<feature type="region of interest" description="Disordered" evidence="11">
    <location>
        <begin position="892"/>
        <end position="921"/>
    </location>
</feature>
<dbReference type="AlphaFoldDB" id="A0AAD5VIN6"/>
<feature type="compositionally biased region" description="Acidic residues" evidence="11">
    <location>
        <begin position="768"/>
        <end position="780"/>
    </location>
</feature>
<dbReference type="GO" id="GO:0141221">
    <property type="term" value="F:histone deacetylase activity, hydrolytic mechanism"/>
    <property type="evidence" value="ECO:0007669"/>
    <property type="project" value="UniProtKB-EC"/>
</dbReference>
<dbReference type="PANTHER" id="PTHR10625:SF2">
    <property type="entry name" value="HISTONE DEACETYLASE"/>
    <property type="match status" value="1"/>
</dbReference>
<dbReference type="InterPro" id="IPR036291">
    <property type="entry name" value="NAD(P)-bd_dom_sf"/>
</dbReference>
<dbReference type="InterPro" id="IPR023801">
    <property type="entry name" value="His_deacetylse_dom"/>
</dbReference>
<keyword evidence="6" id="KW-0521">NADP</keyword>
<dbReference type="InterPro" id="IPR020904">
    <property type="entry name" value="Sc_DH/Rdtase_CS"/>
</dbReference>
<keyword evidence="9" id="KW-0539">Nucleus</keyword>
<evidence type="ECO:0000313" key="14">
    <source>
        <dbReference type="Proteomes" id="UP001213000"/>
    </source>
</evidence>
<evidence type="ECO:0000256" key="2">
    <source>
        <dbReference type="ARBA" id="ARBA00012111"/>
    </source>
</evidence>
<dbReference type="PANTHER" id="PTHR10625">
    <property type="entry name" value="HISTONE DEACETYLASE HDAC1-RELATED"/>
    <property type="match status" value="1"/>
</dbReference>
<dbReference type="InterPro" id="IPR023696">
    <property type="entry name" value="Ureohydrolase_dom_sf"/>
</dbReference>
<dbReference type="CDD" id="cd09991">
    <property type="entry name" value="HDAC_classI"/>
    <property type="match status" value="1"/>
</dbReference>
<dbReference type="InterPro" id="IPR002347">
    <property type="entry name" value="SDR_fam"/>
</dbReference>
<comment type="subcellular location">
    <subcellularLocation>
        <location evidence="1">Nucleus</location>
    </subcellularLocation>
</comment>
<dbReference type="InterPro" id="IPR000286">
    <property type="entry name" value="HDACs"/>
</dbReference>
<dbReference type="Gene3D" id="3.40.800.20">
    <property type="entry name" value="Histone deacetylase domain"/>
    <property type="match status" value="1"/>
</dbReference>
<evidence type="ECO:0000256" key="6">
    <source>
        <dbReference type="ARBA" id="ARBA00022857"/>
    </source>
</evidence>
<keyword evidence="3" id="KW-0678">Repressor</keyword>
<dbReference type="InterPro" id="IPR037138">
    <property type="entry name" value="His_deacetylse_dom_sf"/>
</dbReference>